<evidence type="ECO:0000313" key="2">
    <source>
        <dbReference type="Proteomes" id="UP001218218"/>
    </source>
</evidence>
<organism evidence="1 2">
    <name type="scientific">Mycena albidolilacea</name>
    <dbReference type="NCBI Taxonomy" id="1033008"/>
    <lineage>
        <taxon>Eukaryota</taxon>
        <taxon>Fungi</taxon>
        <taxon>Dikarya</taxon>
        <taxon>Basidiomycota</taxon>
        <taxon>Agaricomycotina</taxon>
        <taxon>Agaricomycetes</taxon>
        <taxon>Agaricomycetidae</taxon>
        <taxon>Agaricales</taxon>
        <taxon>Marasmiineae</taxon>
        <taxon>Mycenaceae</taxon>
        <taxon>Mycena</taxon>
    </lineage>
</organism>
<gene>
    <name evidence="1" type="ORF">DFH08DRAFT_848027</name>
</gene>
<dbReference type="AlphaFoldDB" id="A0AAD7EXW0"/>
<reference evidence="1" key="1">
    <citation type="submission" date="2023-03" db="EMBL/GenBank/DDBJ databases">
        <title>Massive genome expansion in bonnet fungi (Mycena s.s.) driven by repeated elements and novel gene families across ecological guilds.</title>
        <authorList>
            <consortium name="Lawrence Berkeley National Laboratory"/>
            <person name="Harder C.B."/>
            <person name="Miyauchi S."/>
            <person name="Viragh M."/>
            <person name="Kuo A."/>
            <person name="Thoen E."/>
            <person name="Andreopoulos B."/>
            <person name="Lu D."/>
            <person name="Skrede I."/>
            <person name="Drula E."/>
            <person name="Henrissat B."/>
            <person name="Morin E."/>
            <person name="Kohler A."/>
            <person name="Barry K."/>
            <person name="LaButti K."/>
            <person name="Morin E."/>
            <person name="Salamov A."/>
            <person name="Lipzen A."/>
            <person name="Mereny Z."/>
            <person name="Hegedus B."/>
            <person name="Baldrian P."/>
            <person name="Stursova M."/>
            <person name="Weitz H."/>
            <person name="Taylor A."/>
            <person name="Grigoriev I.V."/>
            <person name="Nagy L.G."/>
            <person name="Martin F."/>
            <person name="Kauserud H."/>
        </authorList>
    </citation>
    <scope>NUCLEOTIDE SEQUENCE</scope>
    <source>
        <strain evidence="1">CBHHK002</strain>
    </source>
</reference>
<dbReference type="Proteomes" id="UP001218218">
    <property type="component" value="Unassembled WGS sequence"/>
</dbReference>
<dbReference type="EMBL" id="JARIHO010000007">
    <property type="protein sequence ID" value="KAJ7358193.1"/>
    <property type="molecule type" value="Genomic_DNA"/>
</dbReference>
<evidence type="ECO:0000313" key="1">
    <source>
        <dbReference type="EMBL" id="KAJ7358193.1"/>
    </source>
</evidence>
<proteinExistence type="predicted"/>
<keyword evidence="2" id="KW-1185">Reference proteome</keyword>
<protein>
    <recommendedName>
        <fullName evidence="3">Protein kinase domain-containing protein</fullName>
    </recommendedName>
</protein>
<sequence>MIPLGDLDLRSEIHQATVSRRRTGRGYTRRIYSAYVDGKNSKKTVALYQGRAAEEVWRRDLKRYPTLRHPNVAQVYATATSYDLYAVVFHDELLPIEHTLRMYRHSPILTAYLLGNFAMDAYDAEDYIYDVTGHCSFMIFNSAMRVRASTGRLCIELIPCDDVHSLLTYTLSADRIPQGSILSLGVDQELAIISTLTLDQFHQISFQHMGHSEVLSTNADIDFAVGSVTIFPRKDCGTFQYRCFDEIVEVAHITSHILHDPGWGLNNNSAPSGLLMENGWTRFTSCEITETCVGRVLRCHGGPQMSYGNPWLPQANHIFNRLQNLSHYEDYVFTDYIGYFIYLRDTPHVELSGYLFICPLQDLQSATSGRFSIRDRDSDCVAYWTLDAAGGDRLSPKEAKRLGFPALSFSAHAHQISWDRSVYAGLRQFHTGKGFDPDSQDIAQYVGVPLYQLSAGSDALFAQVEEGDPKVVNSTMLSSKTELSEMEETGFNSTHSECSQPNTFSMPRTEWSWALGPVAGLLASIAMWLWFSDATSVVTGLLELFYLC</sequence>
<comment type="caution">
    <text evidence="1">The sequence shown here is derived from an EMBL/GenBank/DDBJ whole genome shotgun (WGS) entry which is preliminary data.</text>
</comment>
<evidence type="ECO:0008006" key="3">
    <source>
        <dbReference type="Google" id="ProtNLM"/>
    </source>
</evidence>
<name>A0AAD7EXW0_9AGAR</name>
<accession>A0AAD7EXW0</accession>